<feature type="DNA-binding region" description="H-T-H motif" evidence="3">
    <location>
        <begin position="161"/>
        <end position="180"/>
    </location>
</feature>
<dbReference type="InterPro" id="IPR006119">
    <property type="entry name" value="Resolv_N"/>
</dbReference>
<dbReference type="InterPro" id="IPR009057">
    <property type="entry name" value="Homeodomain-like_sf"/>
</dbReference>
<dbReference type="InterPro" id="IPR006120">
    <property type="entry name" value="Resolvase_HTH_dom"/>
</dbReference>
<gene>
    <name evidence="6" type="ORF">SAMN04488137_2207</name>
</gene>
<dbReference type="Gene3D" id="3.40.50.1390">
    <property type="entry name" value="Resolvase, N-terminal catalytic domain"/>
    <property type="match status" value="1"/>
</dbReference>
<dbReference type="Gene3D" id="1.10.10.60">
    <property type="entry name" value="Homeodomain-like"/>
    <property type="match status" value="1"/>
</dbReference>
<evidence type="ECO:0000259" key="5">
    <source>
        <dbReference type="PROSITE" id="PS51736"/>
    </source>
</evidence>
<dbReference type="InterPro" id="IPR036162">
    <property type="entry name" value="Resolvase-like_N_sf"/>
</dbReference>
<dbReference type="AlphaFoldDB" id="A0A1G9WIW6"/>
<evidence type="ECO:0000256" key="1">
    <source>
        <dbReference type="ARBA" id="ARBA00009913"/>
    </source>
</evidence>
<dbReference type="EMBL" id="FNHW01000001">
    <property type="protein sequence ID" value="SDM84478.1"/>
    <property type="molecule type" value="Genomic_DNA"/>
</dbReference>
<comment type="similarity">
    <text evidence="1">Belongs to the site-specific recombinase resolvase family.</text>
</comment>
<dbReference type="Proteomes" id="UP000199544">
    <property type="component" value="Unassembled WGS sequence"/>
</dbReference>
<dbReference type="SMART" id="SM00857">
    <property type="entry name" value="Resolvase"/>
    <property type="match status" value="1"/>
</dbReference>
<dbReference type="Pfam" id="PF02796">
    <property type="entry name" value="HTH_7"/>
    <property type="match status" value="1"/>
</dbReference>
<keyword evidence="7" id="KW-1185">Reference proteome</keyword>
<dbReference type="InterPro" id="IPR001647">
    <property type="entry name" value="HTH_TetR"/>
</dbReference>
<dbReference type="SUPFAM" id="SSF53041">
    <property type="entry name" value="Resolvase-like"/>
    <property type="match status" value="1"/>
</dbReference>
<feature type="domain" description="Resolvase/invertase-type recombinase catalytic" evidence="5">
    <location>
        <begin position="1"/>
        <end position="136"/>
    </location>
</feature>
<dbReference type="STRING" id="459525.SAMN04488137_2207"/>
<dbReference type="Pfam" id="PF00239">
    <property type="entry name" value="Resolvase"/>
    <property type="match status" value="1"/>
</dbReference>
<evidence type="ECO:0000256" key="2">
    <source>
        <dbReference type="ARBA" id="ARBA00023125"/>
    </source>
</evidence>
<evidence type="ECO:0000256" key="3">
    <source>
        <dbReference type="PROSITE-ProRule" id="PRU00335"/>
    </source>
</evidence>
<organism evidence="6 7">
    <name type="scientific">Fictibacillus solisalsi</name>
    <dbReference type="NCBI Taxonomy" id="459525"/>
    <lineage>
        <taxon>Bacteria</taxon>
        <taxon>Bacillati</taxon>
        <taxon>Bacillota</taxon>
        <taxon>Bacilli</taxon>
        <taxon>Bacillales</taxon>
        <taxon>Fictibacillaceae</taxon>
        <taxon>Fictibacillus</taxon>
    </lineage>
</organism>
<evidence type="ECO:0000259" key="4">
    <source>
        <dbReference type="PROSITE" id="PS50977"/>
    </source>
</evidence>
<dbReference type="GO" id="GO:0003677">
    <property type="term" value="F:DNA binding"/>
    <property type="evidence" value="ECO:0007669"/>
    <property type="project" value="UniProtKB-UniRule"/>
</dbReference>
<dbReference type="GO" id="GO:0000150">
    <property type="term" value="F:DNA strand exchange activity"/>
    <property type="evidence" value="ECO:0007669"/>
    <property type="project" value="InterPro"/>
</dbReference>
<evidence type="ECO:0000313" key="6">
    <source>
        <dbReference type="EMBL" id="SDM84478.1"/>
    </source>
</evidence>
<dbReference type="PROSITE" id="PS51736">
    <property type="entry name" value="RECOMBINASES_3"/>
    <property type="match status" value="1"/>
</dbReference>
<keyword evidence="2 3" id="KW-0238">DNA-binding</keyword>
<protein>
    <submittedName>
        <fullName evidence="6">Site-specific DNA recombinase</fullName>
    </submittedName>
</protein>
<dbReference type="SUPFAM" id="SSF46689">
    <property type="entry name" value="Homeodomain-like"/>
    <property type="match status" value="1"/>
</dbReference>
<proteinExistence type="inferred from homology"/>
<name>A0A1G9WIW6_9BACL</name>
<reference evidence="7" key="1">
    <citation type="submission" date="2016-10" db="EMBL/GenBank/DDBJ databases">
        <authorList>
            <person name="Varghese N."/>
            <person name="Submissions S."/>
        </authorList>
    </citation>
    <scope>NUCLEOTIDE SEQUENCE [LARGE SCALE GENOMIC DNA]</scope>
    <source>
        <strain evidence="7">CGMCC 1.6854</strain>
    </source>
</reference>
<dbReference type="RefSeq" id="WP_090234520.1">
    <property type="nucleotide sequence ID" value="NZ_FNHW01000001.1"/>
</dbReference>
<sequence>MLYGFVTSSTLDPNGIIQVQSLTNYGVQLENFYVQKSVTTVTDLQAFYSLMPFVKNGDTVVVHKFSSLCKDIQHFIRLIQSFQVKGIHFVSLSESIDTRVDDGQVVFRLFEGLSQVTQDSVSEKISSGVSLAKVKGGGKPRVNSDMLEQALKMYFDDHPYSIQEIVRATGVSRATLYRYLNRK</sequence>
<dbReference type="OrthoDB" id="9797501at2"/>
<accession>A0A1G9WIW6</accession>
<feature type="domain" description="HTH tetR-type" evidence="4">
    <location>
        <begin position="140"/>
        <end position="183"/>
    </location>
</feature>
<evidence type="ECO:0000313" key="7">
    <source>
        <dbReference type="Proteomes" id="UP000199544"/>
    </source>
</evidence>
<dbReference type="PROSITE" id="PS50977">
    <property type="entry name" value="HTH_TETR_2"/>
    <property type="match status" value="1"/>
</dbReference>